<organism evidence="5 6">
    <name type="scientific">Monoraphidium neglectum</name>
    <dbReference type="NCBI Taxonomy" id="145388"/>
    <lineage>
        <taxon>Eukaryota</taxon>
        <taxon>Viridiplantae</taxon>
        <taxon>Chlorophyta</taxon>
        <taxon>core chlorophytes</taxon>
        <taxon>Chlorophyceae</taxon>
        <taxon>CS clade</taxon>
        <taxon>Sphaeropleales</taxon>
        <taxon>Selenastraceae</taxon>
        <taxon>Monoraphidium</taxon>
    </lineage>
</organism>
<dbReference type="OrthoDB" id="659at2759"/>
<dbReference type="RefSeq" id="XP_013895887.1">
    <property type="nucleotide sequence ID" value="XM_014040433.1"/>
</dbReference>
<dbReference type="STRING" id="145388.A0A0D2JAW0"/>
<dbReference type="PANTHER" id="PTHR43397">
    <property type="entry name" value="ERGOTHIONEINE BIOSYNTHESIS PROTEIN 1"/>
    <property type="match status" value="1"/>
</dbReference>
<reference evidence="5 6" key="1">
    <citation type="journal article" date="2013" name="BMC Genomics">
        <title>Reconstruction of the lipid metabolism for the microalga Monoraphidium neglectum from its genome sequence reveals characteristics suitable for biofuel production.</title>
        <authorList>
            <person name="Bogen C."/>
            <person name="Al-Dilaimi A."/>
            <person name="Albersmeier A."/>
            <person name="Wichmann J."/>
            <person name="Grundmann M."/>
            <person name="Rupp O."/>
            <person name="Lauersen K.J."/>
            <person name="Blifernez-Klassen O."/>
            <person name="Kalinowski J."/>
            <person name="Goesmann A."/>
            <person name="Mussgnug J.H."/>
            <person name="Kruse O."/>
        </authorList>
    </citation>
    <scope>NUCLEOTIDE SEQUENCE [LARGE SCALE GENOMIC DNA]</scope>
    <source>
        <strain evidence="5 6">SAG 48.87</strain>
    </source>
</reference>
<accession>A0A0D2JAW0</accession>
<keyword evidence="1" id="KW-0489">Methyltransferase</keyword>
<dbReference type="GeneID" id="25728324"/>
<dbReference type="InterPro" id="IPR051128">
    <property type="entry name" value="EgtD_Methyltrsf_superfamily"/>
</dbReference>
<proteinExistence type="predicted"/>
<keyword evidence="2" id="KW-0808">Transferase</keyword>
<feature type="compositionally biased region" description="Low complexity" evidence="3">
    <location>
        <begin position="215"/>
        <end position="238"/>
    </location>
</feature>
<dbReference type="InterPro" id="IPR029063">
    <property type="entry name" value="SAM-dependent_MTases_sf"/>
</dbReference>
<evidence type="ECO:0000313" key="6">
    <source>
        <dbReference type="Proteomes" id="UP000054498"/>
    </source>
</evidence>
<dbReference type="InterPro" id="IPR019257">
    <property type="entry name" value="MeTrfase_dom"/>
</dbReference>
<dbReference type="EMBL" id="KK102808">
    <property type="protein sequence ID" value="KIY96867.1"/>
    <property type="molecule type" value="Genomic_DNA"/>
</dbReference>
<dbReference type="PANTHER" id="PTHR43397:SF1">
    <property type="entry name" value="ERGOTHIONEINE BIOSYNTHESIS PROTEIN 1"/>
    <property type="match status" value="1"/>
</dbReference>
<feature type="domain" description="Histidine-specific methyltransferase SAM-dependent" evidence="4">
    <location>
        <begin position="2"/>
        <end position="208"/>
    </location>
</feature>
<name>A0A0D2JAW0_9CHLO</name>
<evidence type="ECO:0000313" key="5">
    <source>
        <dbReference type="EMBL" id="KIY96867.1"/>
    </source>
</evidence>
<evidence type="ECO:0000259" key="4">
    <source>
        <dbReference type="Pfam" id="PF10017"/>
    </source>
</evidence>
<protein>
    <submittedName>
        <fullName evidence="5">Meiotically up-regulated protein</fullName>
    </submittedName>
</protein>
<sequence length="437" mass="46017">MARADAAAFLRRLRDEAMRPGDRILIGIDRRNPRELVSAAYDDSKGITRAFALNALHHASRLLADARAAADDCAGVAADTSPATLAPPLDPGAFDYHQWCNEAEGRHEGYFLAMKDTWVGLPTHTYSTADPRPPHDPKATACTSPAAARDSCPSTGAQQVFIKAGDLIQFELSHKYSEAEVQGLASAAGFARAGSWADERALYDLHLFAPQFEQPSPSAPAGGAAGAAGAEFSASPASKGRRPPAVGWAGRHGLGGAGGSEAPSWRDWVGLWRLWDAVTLEMVPRGGHLRRPIALRNPYLFYLGHTPAFLDARLGQIGLGLVDRDLSEVCARGIDPDLQDPSICHPHSSEPAAGWPPLNQLLAYRDAVRQKLQQLYSAAGAAPPPMANQGRRAGVDGPAAAVGGGGGRGGVAATAGVGALSAALQEVAWMAFEHEVM</sequence>
<evidence type="ECO:0000256" key="2">
    <source>
        <dbReference type="ARBA" id="ARBA00022679"/>
    </source>
</evidence>
<evidence type="ECO:0000256" key="1">
    <source>
        <dbReference type="ARBA" id="ARBA00022603"/>
    </source>
</evidence>
<gene>
    <name evidence="5" type="ORF">MNEG_11096</name>
</gene>
<feature type="region of interest" description="Disordered" evidence="3">
    <location>
        <begin position="214"/>
        <end position="261"/>
    </location>
</feature>
<dbReference type="GO" id="GO:0032259">
    <property type="term" value="P:methylation"/>
    <property type="evidence" value="ECO:0007669"/>
    <property type="project" value="UniProtKB-KW"/>
</dbReference>
<dbReference type="Pfam" id="PF10017">
    <property type="entry name" value="Methyltransf_33"/>
    <property type="match status" value="1"/>
</dbReference>
<evidence type="ECO:0000256" key="3">
    <source>
        <dbReference type="SAM" id="MobiDB-lite"/>
    </source>
</evidence>
<dbReference type="Gene3D" id="3.40.50.150">
    <property type="entry name" value="Vaccinia Virus protein VP39"/>
    <property type="match status" value="1"/>
</dbReference>
<dbReference type="GO" id="GO:0008168">
    <property type="term" value="F:methyltransferase activity"/>
    <property type="evidence" value="ECO:0007669"/>
    <property type="project" value="UniProtKB-KW"/>
</dbReference>
<dbReference type="KEGG" id="mng:MNEG_11096"/>
<dbReference type="Proteomes" id="UP000054498">
    <property type="component" value="Unassembled WGS sequence"/>
</dbReference>
<feature type="compositionally biased region" description="Gly residues" evidence="3">
    <location>
        <begin position="250"/>
        <end position="259"/>
    </location>
</feature>
<dbReference type="AlphaFoldDB" id="A0A0D2JAW0"/>
<keyword evidence="6" id="KW-1185">Reference proteome</keyword>